<feature type="signal peptide" evidence="3">
    <location>
        <begin position="1"/>
        <end position="21"/>
    </location>
</feature>
<dbReference type="GO" id="GO:0004553">
    <property type="term" value="F:hydrolase activity, hydrolyzing O-glycosyl compounds"/>
    <property type="evidence" value="ECO:0007669"/>
    <property type="project" value="InterPro"/>
</dbReference>
<comment type="similarity">
    <text evidence="1">Belongs to the transglycosylase Slt family.</text>
</comment>
<dbReference type="Pfam" id="PF14718">
    <property type="entry name" value="SLT_L"/>
    <property type="match status" value="1"/>
</dbReference>
<protein>
    <submittedName>
        <fullName evidence="6">Lytic murein transglycosylase</fullName>
    </submittedName>
</protein>
<dbReference type="SUPFAM" id="SSF53955">
    <property type="entry name" value="Lysozyme-like"/>
    <property type="match status" value="1"/>
</dbReference>
<evidence type="ECO:0000256" key="3">
    <source>
        <dbReference type="SAM" id="SignalP"/>
    </source>
</evidence>
<feature type="chain" id="PRO_5020577263" evidence="3">
    <location>
        <begin position="22"/>
        <end position="653"/>
    </location>
</feature>
<dbReference type="Gene3D" id="1.10.1240.20">
    <property type="entry name" value="Lytic transglycosylase, superhelical linker domain"/>
    <property type="match status" value="1"/>
</dbReference>
<dbReference type="InterPro" id="IPR037061">
    <property type="entry name" value="Lytic_TGlycoase_superhlx_L_sf"/>
</dbReference>
<dbReference type="PANTHER" id="PTHR37423:SF5">
    <property type="entry name" value="SOLUBLE LYTIC MUREIN TRANSGLYCOSYLASE"/>
    <property type="match status" value="1"/>
</dbReference>
<dbReference type="PANTHER" id="PTHR37423">
    <property type="entry name" value="SOLUBLE LYTIC MUREIN TRANSGLYCOSYLASE-RELATED"/>
    <property type="match status" value="1"/>
</dbReference>
<dbReference type="CDD" id="cd13401">
    <property type="entry name" value="Slt70-like"/>
    <property type="match status" value="1"/>
</dbReference>
<name>A0A4Q8L7T2_9GAMM</name>
<evidence type="ECO:0000256" key="2">
    <source>
        <dbReference type="ARBA" id="ARBA00022729"/>
    </source>
</evidence>
<sequence>MMRSLLLLAVTSLCLCAPAAAQDLDAQRPLVRAALEAADRGQPSDALTNPALANSPVRGWIEFAQLKRDIDTLDPARAQDFLRRYSGQPVANALRSAWLPSLARRKDWPTLLANWQPTDNPGLRCARLQALWVQGRTDAAWVSEAQALWRGASKSLPDGCDPVFSALATQGQLSDALRWERIDAAAAAGQTGVMRAAANGMSAGARSQVLAYASFLDAPGPQGLAWEPSDRARAMATDGLELLARKDPDAAEGLLPQYVQALGLSETQRGQVLYQIALWTVASYLPDSARRLAAVPAAAYDERLHEWQAREAMARGDWPAALQAIRAMPAGQRGDARWQWFEARMLDKTGQPGAARALYAQAARTSTFHGFLAADVLDQPYALCPREPRDSPQAQAAVARDPALVRAMELWKLDRAAWATAEWNDALSRFNDDQRRIAVEVAQRNGWFDRAVFALGKKPEEMQLYRLRFPLHHDGTIRTQSQRNAIDPAWVAAEIRAESVFNPNARSPANALGLMQVVPGTAAEVARRNGIAYGGAQSLYDADTNIAIGAAYLRELLGKYGTPYVTIAAYNAGPTPTARWQSQRPGFDPDIWIETISYKETREYVARVLAFSVIYDWRLGGDALSLDERMQGRLDGKRKRFACGAQTGVSEEE</sequence>
<dbReference type="Pfam" id="PF01464">
    <property type="entry name" value="SLT"/>
    <property type="match status" value="1"/>
</dbReference>
<dbReference type="Proteomes" id="UP000291286">
    <property type="component" value="Unassembled WGS sequence"/>
</dbReference>
<evidence type="ECO:0000313" key="7">
    <source>
        <dbReference type="Proteomes" id="UP000291286"/>
    </source>
</evidence>
<dbReference type="EMBL" id="SHMB01000012">
    <property type="protein sequence ID" value="TAA24198.1"/>
    <property type="molecule type" value="Genomic_DNA"/>
</dbReference>
<dbReference type="GO" id="GO:0042597">
    <property type="term" value="C:periplasmic space"/>
    <property type="evidence" value="ECO:0007669"/>
    <property type="project" value="InterPro"/>
</dbReference>
<evidence type="ECO:0000256" key="1">
    <source>
        <dbReference type="ARBA" id="ARBA00007734"/>
    </source>
</evidence>
<dbReference type="AlphaFoldDB" id="A0A4Q8L7T2"/>
<accession>A0A4Q8L7T2</accession>
<dbReference type="InterPro" id="IPR023346">
    <property type="entry name" value="Lysozyme-like_dom_sf"/>
</dbReference>
<evidence type="ECO:0000313" key="6">
    <source>
        <dbReference type="EMBL" id="TAA24198.1"/>
    </source>
</evidence>
<organism evidence="6 7">
    <name type="scientific">Pseudoxanthomonas winnipegensis</name>
    <dbReference type="NCBI Taxonomy" id="2480810"/>
    <lineage>
        <taxon>Bacteria</taxon>
        <taxon>Pseudomonadati</taxon>
        <taxon>Pseudomonadota</taxon>
        <taxon>Gammaproteobacteria</taxon>
        <taxon>Lysobacterales</taxon>
        <taxon>Lysobacteraceae</taxon>
        <taxon>Pseudoxanthomonas</taxon>
    </lineage>
</organism>
<dbReference type="InterPro" id="IPR008258">
    <property type="entry name" value="Transglycosylase_SLT_dom_1"/>
</dbReference>
<dbReference type="SUPFAM" id="SSF48435">
    <property type="entry name" value="Bacterial muramidases"/>
    <property type="match status" value="1"/>
</dbReference>
<proteinExistence type="inferred from homology"/>
<dbReference type="InterPro" id="IPR008939">
    <property type="entry name" value="Lytic_TGlycosylase_superhlx_U"/>
</dbReference>
<dbReference type="InterPro" id="IPR012289">
    <property type="entry name" value="Lytic_TGlycosylase_superhlx_L"/>
</dbReference>
<feature type="domain" description="Lytic transglycosylase superhelical linker" evidence="5">
    <location>
        <begin position="398"/>
        <end position="456"/>
    </location>
</feature>
<feature type="domain" description="Transglycosylase SLT" evidence="4">
    <location>
        <begin position="477"/>
        <end position="589"/>
    </location>
</feature>
<reference evidence="6 7" key="1">
    <citation type="submission" date="2019-02" db="EMBL/GenBank/DDBJ databases">
        <title>WGS of Pseudoxanthomonas species novum from clinical isolates.</title>
        <authorList>
            <person name="Bernier A.-M."/>
            <person name="Bernard K."/>
            <person name="Vachon A."/>
        </authorList>
    </citation>
    <scope>NUCLEOTIDE SEQUENCE [LARGE SCALE GENOMIC DNA]</scope>
    <source>
        <strain evidence="6 7">NML171202</strain>
    </source>
</reference>
<gene>
    <name evidence="6" type="ORF">EA661_19145</name>
</gene>
<keyword evidence="2 3" id="KW-0732">Signal</keyword>
<evidence type="ECO:0000259" key="4">
    <source>
        <dbReference type="Pfam" id="PF01464"/>
    </source>
</evidence>
<dbReference type="Gene3D" id="1.25.20.10">
    <property type="entry name" value="Bacterial muramidases"/>
    <property type="match status" value="1"/>
</dbReference>
<dbReference type="Gene3D" id="1.10.530.10">
    <property type="match status" value="1"/>
</dbReference>
<evidence type="ECO:0000259" key="5">
    <source>
        <dbReference type="Pfam" id="PF14718"/>
    </source>
</evidence>
<dbReference type="RefSeq" id="WP_130521704.1">
    <property type="nucleotide sequence ID" value="NZ_SHMA01000012.1"/>
</dbReference>
<comment type="caution">
    <text evidence="6">The sequence shown here is derived from an EMBL/GenBank/DDBJ whole genome shotgun (WGS) entry which is preliminary data.</text>
</comment>